<name>A0A0R2C551_9LACO</name>
<dbReference type="Proteomes" id="UP000051576">
    <property type="component" value="Unassembled WGS sequence"/>
</dbReference>
<evidence type="ECO:0000313" key="1">
    <source>
        <dbReference type="EMBL" id="KRM82899.1"/>
    </source>
</evidence>
<comment type="caution">
    <text evidence="1">The sequence shown here is derived from an EMBL/GenBank/DDBJ whole genome shotgun (WGS) entry which is preliminary data.</text>
</comment>
<dbReference type="EMBL" id="AYYX01000126">
    <property type="protein sequence ID" value="KRM82899.1"/>
    <property type="molecule type" value="Genomic_DNA"/>
</dbReference>
<dbReference type="Gene3D" id="3.20.20.210">
    <property type="match status" value="1"/>
</dbReference>
<evidence type="ECO:0000313" key="2">
    <source>
        <dbReference type="Proteomes" id="UP000051576"/>
    </source>
</evidence>
<organism evidence="1 2">
    <name type="scientific">Liquorilactobacillus vini DSM 20605</name>
    <dbReference type="NCBI Taxonomy" id="1133569"/>
    <lineage>
        <taxon>Bacteria</taxon>
        <taxon>Bacillati</taxon>
        <taxon>Bacillota</taxon>
        <taxon>Bacilli</taxon>
        <taxon>Lactobacillales</taxon>
        <taxon>Lactobacillaceae</taxon>
        <taxon>Liquorilactobacillus</taxon>
    </lineage>
</organism>
<dbReference type="AlphaFoldDB" id="A0A0R2C551"/>
<sequence>MTNATATKLHYDIVGSFLRPAELKQSRAALAAGKITAEQLRTKIRLVVETAKKIW</sequence>
<dbReference type="STRING" id="1133569.FD21_GL000312"/>
<gene>
    <name evidence="1" type="ORF">FD21_GL000312</name>
</gene>
<dbReference type="PATRIC" id="fig|1133569.4.peg.332"/>
<keyword evidence="2" id="KW-1185">Reference proteome</keyword>
<accession>A0A0R2C551</accession>
<dbReference type="InterPro" id="IPR038071">
    <property type="entry name" value="UROD/MetE-like_sf"/>
</dbReference>
<protein>
    <recommendedName>
        <fullName evidence="3">Cobalamin-independent methionine synthase MetE C-terminal/archaeal domain-containing protein</fullName>
    </recommendedName>
</protein>
<evidence type="ECO:0008006" key="3">
    <source>
        <dbReference type="Google" id="ProtNLM"/>
    </source>
</evidence>
<dbReference type="SUPFAM" id="SSF51726">
    <property type="entry name" value="UROD/MetE-like"/>
    <property type="match status" value="1"/>
</dbReference>
<proteinExistence type="predicted"/>
<reference evidence="1 2" key="1">
    <citation type="journal article" date="2015" name="Genome Announc.">
        <title>Expanding the biotechnology potential of lactobacilli through comparative genomics of 213 strains and associated genera.</title>
        <authorList>
            <person name="Sun Z."/>
            <person name="Harris H.M."/>
            <person name="McCann A."/>
            <person name="Guo C."/>
            <person name="Argimon S."/>
            <person name="Zhang W."/>
            <person name="Yang X."/>
            <person name="Jeffery I.B."/>
            <person name="Cooney J.C."/>
            <person name="Kagawa T.F."/>
            <person name="Liu W."/>
            <person name="Song Y."/>
            <person name="Salvetti E."/>
            <person name="Wrobel A."/>
            <person name="Rasinkangas P."/>
            <person name="Parkhill J."/>
            <person name="Rea M.C."/>
            <person name="O'Sullivan O."/>
            <person name="Ritari J."/>
            <person name="Douillard F.P."/>
            <person name="Paul Ross R."/>
            <person name="Yang R."/>
            <person name="Briner A.E."/>
            <person name="Felis G.E."/>
            <person name="de Vos W.M."/>
            <person name="Barrangou R."/>
            <person name="Klaenhammer T.R."/>
            <person name="Caufield P.W."/>
            <person name="Cui Y."/>
            <person name="Zhang H."/>
            <person name="O'Toole P.W."/>
        </authorList>
    </citation>
    <scope>NUCLEOTIDE SEQUENCE [LARGE SCALE GENOMIC DNA]</scope>
    <source>
        <strain evidence="1 2">DSM 20605</strain>
    </source>
</reference>